<protein>
    <recommendedName>
        <fullName evidence="4">Metalloendopeptidase</fullName>
        <ecNumber evidence="4">3.4.24.-</ecNumber>
    </recommendedName>
</protein>
<keyword evidence="7" id="KW-1185">Reference proteome</keyword>
<keyword evidence="3 4" id="KW-0378">Hydrolase</keyword>
<evidence type="ECO:0000256" key="1">
    <source>
        <dbReference type="ARBA" id="ARBA00011245"/>
    </source>
</evidence>
<dbReference type="GO" id="GO:0006508">
    <property type="term" value="P:proteolysis"/>
    <property type="evidence" value="ECO:0007669"/>
    <property type="project" value="UniProtKB-KW"/>
</dbReference>
<dbReference type="InterPro" id="IPR024079">
    <property type="entry name" value="MetalloPept_cat_dom_sf"/>
</dbReference>
<dbReference type="CDD" id="cd04280">
    <property type="entry name" value="ZnMc_astacin_like"/>
    <property type="match status" value="1"/>
</dbReference>
<accession>A0A8X6LPP4</accession>
<evidence type="ECO:0000313" key="6">
    <source>
        <dbReference type="EMBL" id="GFR17485.1"/>
    </source>
</evidence>
<evidence type="ECO:0000256" key="2">
    <source>
        <dbReference type="ARBA" id="ARBA00025529"/>
    </source>
</evidence>
<evidence type="ECO:0000313" key="7">
    <source>
        <dbReference type="Proteomes" id="UP000887116"/>
    </source>
</evidence>
<evidence type="ECO:0000256" key="3">
    <source>
        <dbReference type="PROSITE-ProRule" id="PRU01211"/>
    </source>
</evidence>
<dbReference type="PANTHER" id="PTHR10127:SF883">
    <property type="entry name" value="ZINC METALLOPROTEINASE NAS-8"/>
    <property type="match status" value="1"/>
</dbReference>
<dbReference type="SUPFAM" id="SSF55486">
    <property type="entry name" value="Metalloproteases ('zincins'), catalytic domain"/>
    <property type="match status" value="1"/>
</dbReference>
<dbReference type="EMBL" id="BMAO01037401">
    <property type="protein sequence ID" value="GFR17485.1"/>
    <property type="molecule type" value="Genomic_DNA"/>
</dbReference>
<evidence type="ECO:0000259" key="5">
    <source>
        <dbReference type="PROSITE" id="PS51864"/>
    </source>
</evidence>
<dbReference type="GO" id="GO:0008270">
    <property type="term" value="F:zinc ion binding"/>
    <property type="evidence" value="ECO:0007669"/>
    <property type="project" value="UniProtKB-UniRule"/>
</dbReference>
<feature type="binding site" evidence="3">
    <location>
        <position position="153"/>
    </location>
    <ligand>
        <name>Zn(2+)</name>
        <dbReference type="ChEBI" id="CHEBI:29105"/>
        <note>catalytic</note>
    </ligand>
</feature>
<dbReference type="PRINTS" id="PR00480">
    <property type="entry name" value="ASTACIN"/>
</dbReference>
<comment type="caution">
    <text evidence="3">Lacks conserved residue(s) required for the propagation of feature annotation.</text>
</comment>
<keyword evidence="3 4" id="KW-0645">Protease</keyword>
<dbReference type="InterPro" id="IPR006026">
    <property type="entry name" value="Peptidase_Metallo"/>
</dbReference>
<dbReference type="AlphaFoldDB" id="A0A8X6LPP4"/>
<proteinExistence type="predicted"/>
<dbReference type="InterPro" id="IPR001506">
    <property type="entry name" value="Peptidase_M12A"/>
</dbReference>
<feature type="domain" description="Peptidase M12A" evidence="5">
    <location>
        <begin position="60"/>
        <end position="253"/>
    </location>
</feature>
<gene>
    <name evidence="6" type="ORF">TNCT_406601</name>
</gene>
<feature type="signal peptide" evidence="4">
    <location>
        <begin position="1"/>
        <end position="19"/>
    </location>
</feature>
<comment type="function">
    <text evidence="2">Zinc metalloprotease. Provoques deadhesion of endothelial cells from cell cultures, and also degradation of fibronectin, fibrinogen and gelatin in vitro. Its role in the venom is not fully understood but it might act as a spreading factor that facilitates diffusion of other venom toxins. Alternatively, it might be involved in the proteolytic processing of other venom toxins or it might play a role in extra-oral digestion of prey.</text>
</comment>
<dbReference type="InterPro" id="IPR034035">
    <property type="entry name" value="Astacin-like_dom"/>
</dbReference>
<dbReference type="OrthoDB" id="6427589at2759"/>
<reference evidence="6" key="1">
    <citation type="submission" date="2020-07" db="EMBL/GenBank/DDBJ databases">
        <title>Multicomponent nature underlies the extraordinary mechanical properties of spider dragline silk.</title>
        <authorList>
            <person name="Kono N."/>
            <person name="Nakamura H."/>
            <person name="Mori M."/>
            <person name="Yoshida Y."/>
            <person name="Ohtoshi R."/>
            <person name="Malay A.D."/>
            <person name="Moran D.A.P."/>
            <person name="Tomita M."/>
            <person name="Numata K."/>
            <person name="Arakawa K."/>
        </authorList>
    </citation>
    <scope>NUCLEOTIDE SEQUENCE</scope>
</reference>
<feature type="active site" evidence="3">
    <location>
        <position position="150"/>
    </location>
</feature>
<dbReference type="Pfam" id="PF01400">
    <property type="entry name" value="Astacin"/>
    <property type="match status" value="1"/>
</dbReference>
<feature type="chain" id="PRO_5036517583" description="Metalloendopeptidase" evidence="4">
    <location>
        <begin position="20"/>
        <end position="253"/>
    </location>
</feature>
<name>A0A8X6LPP4_TRICU</name>
<dbReference type="SMART" id="SM00235">
    <property type="entry name" value="ZnMc"/>
    <property type="match status" value="1"/>
</dbReference>
<dbReference type="PANTHER" id="PTHR10127">
    <property type="entry name" value="DISCOIDIN, CUB, EGF, LAMININ , AND ZINC METALLOPROTEASE DOMAIN CONTAINING"/>
    <property type="match status" value="1"/>
</dbReference>
<organism evidence="6 7">
    <name type="scientific">Trichonephila clavata</name>
    <name type="common">Joro spider</name>
    <name type="synonym">Nephila clavata</name>
    <dbReference type="NCBI Taxonomy" id="2740835"/>
    <lineage>
        <taxon>Eukaryota</taxon>
        <taxon>Metazoa</taxon>
        <taxon>Ecdysozoa</taxon>
        <taxon>Arthropoda</taxon>
        <taxon>Chelicerata</taxon>
        <taxon>Arachnida</taxon>
        <taxon>Araneae</taxon>
        <taxon>Araneomorphae</taxon>
        <taxon>Entelegynae</taxon>
        <taxon>Araneoidea</taxon>
        <taxon>Nephilidae</taxon>
        <taxon>Trichonephila</taxon>
    </lineage>
</organism>
<keyword evidence="3 4" id="KW-0482">Metalloprotease</keyword>
<feature type="binding site" evidence="3">
    <location>
        <position position="149"/>
    </location>
    <ligand>
        <name>Zn(2+)</name>
        <dbReference type="ChEBI" id="CHEBI:29105"/>
        <note>catalytic</note>
    </ligand>
</feature>
<dbReference type="GO" id="GO:0004222">
    <property type="term" value="F:metalloendopeptidase activity"/>
    <property type="evidence" value="ECO:0007669"/>
    <property type="project" value="UniProtKB-UniRule"/>
</dbReference>
<keyword evidence="3 4" id="KW-0479">Metal-binding</keyword>
<dbReference type="Gene3D" id="3.40.390.10">
    <property type="entry name" value="Collagenase (Catalytic Domain)"/>
    <property type="match status" value="1"/>
</dbReference>
<comment type="caution">
    <text evidence="6">The sequence shown here is derived from an EMBL/GenBank/DDBJ whole genome shotgun (WGS) entry which is preliminary data.</text>
</comment>
<sequence>MLLKLLVTILTFFTRPFDAPVPVDDGTTLGPLTWEDTLEAMQALHTEEGDMRFAPGFHEAGIKDKRYRWPNKTIPYYIDPSIRNLTNLIEKAIAQYHKETTVRFVKRTNERNYVYMFKDVGCYSYVGRIGGAQKLSLGKGCEYVGTIVHELGHALGLYHEHQRSDRNKYLNVYLQNVIVKQTHNFDITDSKEELIFTPYDYTSIMHYGEYAFSKQHGKLKTMEAKNGTPLKEPYQKPGLNKNDIKTVNELYKH</sequence>
<keyword evidence="4" id="KW-0732">Signal</keyword>
<dbReference type="PROSITE" id="PS51864">
    <property type="entry name" value="ASTACIN"/>
    <property type="match status" value="1"/>
</dbReference>
<keyword evidence="3 4" id="KW-0862">Zinc</keyword>
<dbReference type="Proteomes" id="UP000887116">
    <property type="component" value="Unassembled WGS sequence"/>
</dbReference>
<dbReference type="EC" id="3.4.24.-" evidence="4"/>
<comment type="subunit">
    <text evidence="1">Monomer.</text>
</comment>
<evidence type="ECO:0000256" key="4">
    <source>
        <dbReference type="RuleBase" id="RU361183"/>
    </source>
</evidence>
<comment type="cofactor">
    <cofactor evidence="3 4">
        <name>Zn(2+)</name>
        <dbReference type="ChEBI" id="CHEBI:29105"/>
    </cofactor>
    <text evidence="3 4">Binds 1 zinc ion per subunit.</text>
</comment>
<feature type="binding site" evidence="3">
    <location>
        <position position="159"/>
    </location>
    <ligand>
        <name>Zn(2+)</name>
        <dbReference type="ChEBI" id="CHEBI:29105"/>
        <note>catalytic</note>
    </ligand>
</feature>